<dbReference type="GO" id="GO:0051301">
    <property type="term" value="P:cell division"/>
    <property type="evidence" value="ECO:0007669"/>
    <property type="project" value="UniProtKB-KW"/>
</dbReference>
<feature type="region of interest" description="Disordered" evidence="3">
    <location>
        <begin position="250"/>
        <end position="280"/>
    </location>
</feature>
<dbReference type="Gene3D" id="1.25.10.10">
    <property type="entry name" value="Leucine-rich Repeat Variant"/>
    <property type="match status" value="1"/>
</dbReference>
<keyword evidence="1" id="KW-0132">Cell division</keyword>
<evidence type="ECO:0000256" key="1">
    <source>
        <dbReference type="ARBA" id="ARBA00022618"/>
    </source>
</evidence>
<organism evidence="5">
    <name type="scientific">Dunaliella tertiolecta</name>
    <name type="common">Green alga</name>
    <dbReference type="NCBI Taxonomy" id="3047"/>
    <lineage>
        <taxon>Eukaryota</taxon>
        <taxon>Viridiplantae</taxon>
        <taxon>Chlorophyta</taxon>
        <taxon>core chlorophytes</taxon>
        <taxon>Chlorophyceae</taxon>
        <taxon>CS clade</taxon>
        <taxon>Chlamydomonadales</taxon>
        <taxon>Dunaliellaceae</taxon>
        <taxon>Dunaliella</taxon>
    </lineage>
</organism>
<dbReference type="PANTHER" id="PTHR13255:SF0">
    <property type="entry name" value="ATAXIN-10"/>
    <property type="match status" value="1"/>
</dbReference>
<accession>A0A7S3VJ23</accession>
<feature type="region of interest" description="Disordered" evidence="3">
    <location>
        <begin position="134"/>
        <end position="182"/>
    </location>
</feature>
<dbReference type="PANTHER" id="PTHR13255">
    <property type="entry name" value="ATAXIN-10"/>
    <property type="match status" value="1"/>
</dbReference>
<feature type="region of interest" description="Disordered" evidence="3">
    <location>
        <begin position="81"/>
        <end position="104"/>
    </location>
</feature>
<dbReference type="InterPro" id="IPR019156">
    <property type="entry name" value="Ataxin-10_domain"/>
</dbReference>
<dbReference type="GO" id="GO:0005829">
    <property type="term" value="C:cytosol"/>
    <property type="evidence" value="ECO:0007669"/>
    <property type="project" value="TreeGrafter"/>
</dbReference>
<dbReference type="AlphaFoldDB" id="A0A7S3VJ23"/>
<feature type="compositionally biased region" description="Low complexity" evidence="3">
    <location>
        <begin position="255"/>
        <end position="270"/>
    </location>
</feature>
<feature type="domain" description="Ataxin-10" evidence="4">
    <location>
        <begin position="307"/>
        <end position="405"/>
    </location>
</feature>
<evidence type="ECO:0000313" key="5">
    <source>
        <dbReference type="EMBL" id="CAE0488898.1"/>
    </source>
</evidence>
<evidence type="ECO:0000259" key="4">
    <source>
        <dbReference type="Pfam" id="PF09759"/>
    </source>
</evidence>
<protein>
    <recommendedName>
        <fullName evidence="4">Ataxin-10 domain-containing protein</fullName>
    </recommendedName>
</protein>
<reference evidence="5" key="1">
    <citation type="submission" date="2021-01" db="EMBL/GenBank/DDBJ databases">
        <authorList>
            <person name="Corre E."/>
            <person name="Pelletier E."/>
            <person name="Niang G."/>
            <person name="Scheremetjew M."/>
            <person name="Finn R."/>
            <person name="Kale V."/>
            <person name="Holt S."/>
            <person name="Cochrane G."/>
            <person name="Meng A."/>
            <person name="Brown T."/>
            <person name="Cohen L."/>
        </authorList>
    </citation>
    <scope>NUCLEOTIDE SEQUENCE</scope>
    <source>
        <strain evidence="5">CCMP1320</strain>
    </source>
</reference>
<dbReference type="Pfam" id="PF09759">
    <property type="entry name" value="Atx10homo_assoc"/>
    <property type="match status" value="1"/>
</dbReference>
<name>A0A7S3VJ23_DUNTE</name>
<dbReference type="InterPro" id="IPR051374">
    <property type="entry name" value="Ataxin-10/CTR86_families"/>
</dbReference>
<feature type="region of interest" description="Disordered" evidence="3">
    <location>
        <begin position="1"/>
        <end position="31"/>
    </location>
</feature>
<dbReference type="EMBL" id="HBIP01007469">
    <property type="protein sequence ID" value="CAE0488898.1"/>
    <property type="molecule type" value="Transcribed_RNA"/>
</dbReference>
<evidence type="ECO:0000256" key="3">
    <source>
        <dbReference type="SAM" id="MobiDB-lite"/>
    </source>
</evidence>
<feature type="compositionally biased region" description="Basic and acidic residues" evidence="3">
    <location>
        <begin position="158"/>
        <end position="167"/>
    </location>
</feature>
<dbReference type="InterPro" id="IPR011989">
    <property type="entry name" value="ARM-like"/>
</dbReference>
<evidence type="ECO:0000256" key="2">
    <source>
        <dbReference type="ARBA" id="ARBA00023306"/>
    </source>
</evidence>
<gene>
    <name evidence="5" type="ORF">DTER00134_LOCUS3968</name>
</gene>
<sequence>MEADRGSHQGQHMPQSAAPGSGQGAHAAANGCRTSSSTCFGDWSTQQQPQQEQQGAGFSWSHHTPVLLHILAHEVESMVRGAEGGSNGEHSNNDCGSSIGGGSSESMPPWQCTLQCLMAVVLCAARQCAAREGGKQKDGVQSAEAGSSREATQAPESRGGEKQDRGASAEAQGTPGSGNAATSLLLPDQQLLAKHVLEAGLEVLKCLAQREDRGLGLCGGVDPVIHLCQAHHLVLHLLGMLHTLQPVQNPGRNSAAAAAAAKQQHQHQQQLEQRPQGATEAQAEVPRYLQPVYTRQAPVVPPYLGYRGDLLAVLANAICNRPAVAEEVALEAGAVELVLGQCQLDDLSPLAREWGLWAVRNLCAGSMTAQERIKQLEPVEPVESPELRALGMRLEMDHKTGKLKVVRNNEMPQFS</sequence>
<proteinExistence type="predicted"/>
<keyword evidence="2" id="KW-0131">Cell cycle</keyword>